<evidence type="ECO:0008006" key="3">
    <source>
        <dbReference type="Google" id="ProtNLM"/>
    </source>
</evidence>
<dbReference type="EMBL" id="JBHUDH010000034">
    <property type="protein sequence ID" value="MFD1525524.1"/>
    <property type="molecule type" value="Genomic_DNA"/>
</dbReference>
<name>A0ABD6B3R8_9EURY</name>
<sequence length="176" mass="18460">MRRRRLLTGLGTVVGGGSLAISTGAFTSVSAERSVSVEIADDAYAFLRMSPIADDGLGGETGRSSTNGDVVKFEIPGDDDGESSDAEGVGIDSVYEFHDLFSVSNQGTQPVELYSTYDGDNLADLALVNDDGVLKDDPPTLDVGDSIDVGLYIDTHSSSIGEFDETLTIVADQPDD</sequence>
<keyword evidence="2" id="KW-1185">Reference proteome</keyword>
<gene>
    <name evidence="1" type="ORF">ACFR9S_04300</name>
</gene>
<proteinExistence type="predicted"/>
<reference evidence="1 2" key="1">
    <citation type="journal article" date="2019" name="Int. J. Syst. Evol. Microbiol.">
        <title>The Global Catalogue of Microorganisms (GCM) 10K type strain sequencing project: providing services to taxonomists for standard genome sequencing and annotation.</title>
        <authorList>
            <consortium name="The Broad Institute Genomics Platform"/>
            <consortium name="The Broad Institute Genome Sequencing Center for Infectious Disease"/>
            <person name="Wu L."/>
            <person name="Ma J."/>
        </authorList>
    </citation>
    <scope>NUCLEOTIDE SEQUENCE [LARGE SCALE GENOMIC DNA]</scope>
    <source>
        <strain evidence="1 2">CGMCC 1.12285</strain>
    </source>
</reference>
<accession>A0ABD6B3R8</accession>
<protein>
    <recommendedName>
        <fullName evidence="3">DUF1102 domain-containing protein</fullName>
    </recommendedName>
</protein>
<organism evidence="1 2">
    <name type="scientific">Halolamina salina</name>
    <dbReference type="NCBI Taxonomy" id="1220023"/>
    <lineage>
        <taxon>Archaea</taxon>
        <taxon>Methanobacteriati</taxon>
        <taxon>Methanobacteriota</taxon>
        <taxon>Stenosarchaea group</taxon>
        <taxon>Halobacteria</taxon>
        <taxon>Halobacteriales</taxon>
        <taxon>Haloferacaceae</taxon>
    </lineage>
</organism>
<dbReference type="AlphaFoldDB" id="A0ABD6B3R8"/>
<dbReference type="Proteomes" id="UP001597111">
    <property type="component" value="Unassembled WGS sequence"/>
</dbReference>
<dbReference type="RefSeq" id="WP_379731129.1">
    <property type="nucleotide sequence ID" value="NZ_JBHSWZ010000055.1"/>
</dbReference>
<comment type="caution">
    <text evidence="1">The sequence shown here is derived from an EMBL/GenBank/DDBJ whole genome shotgun (WGS) entry which is preliminary data.</text>
</comment>
<evidence type="ECO:0000313" key="2">
    <source>
        <dbReference type="Proteomes" id="UP001597111"/>
    </source>
</evidence>
<evidence type="ECO:0000313" key="1">
    <source>
        <dbReference type="EMBL" id="MFD1525524.1"/>
    </source>
</evidence>